<dbReference type="Proteomes" id="UP001320706">
    <property type="component" value="Unassembled WGS sequence"/>
</dbReference>
<keyword evidence="2" id="KW-1185">Reference proteome</keyword>
<accession>A0ACC3S7D7</accession>
<proteinExistence type="predicted"/>
<comment type="caution">
    <text evidence="1">The sequence shown here is derived from an EMBL/GenBank/DDBJ whole genome shotgun (WGS) entry which is preliminary data.</text>
</comment>
<evidence type="ECO:0000313" key="1">
    <source>
        <dbReference type="EMBL" id="KAK8200706.1"/>
    </source>
</evidence>
<gene>
    <name evidence="1" type="ORF">M8818_006021</name>
</gene>
<sequence>MPVRLAQYADLLPASKLLATAFFDEDLFGSLMHPHRNEYPDEVYLTHLSHLRQGSFSPCATVIVSHAPETPRTITGVAVWEWKGRKADELESSHSLETWWKWGAGKAMTAWEVVEGVVWPNRALDPEQKDVLERSYPFIEHYWEVPERKECYYLALCGVDPKAQGKGYGKELVQWGLAKAEAEGVCCGLISALGKEPFYRKCGFGEQVGWASEGEGNPIKDVPGGAILFTLRLGKRDGEE</sequence>
<evidence type="ECO:0000313" key="2">
    <source>
        <dbReference type="Proteomes" id="UP001320706"/>
    </source>
</evidence>
<organism evidence="1 2">
    <name type="scientific">Zalaria obscura</name>
    <dbReference type="NCBI Taxonomy" id="2024903"/>
    <lineage>
        <taxon>Eukaryota</taxon>
        <taxon>Fungi</taxon>
        <taxon>Dikarya</taxon>
        <taxon>Ascomycota</taxon>
        <taxon>Pezizomycotina</taxon>
        <taxon>Dothideomycetes</taxon>
        <taxon>Dothideomycetidae</taxon>
        <taxon>Dothideales</taxon>
        <taxon>Zalariaceae</taxon>
        <taxon>Zalaria</taxon>
    </lineage>
</organism>
<reference evidence="1" key="1">
    <citation type="submission" date="2024-02" db="EMBL/GenBank/DDBJ databases">
        <title>Metagenome Assembled Genome of Zalaria obscura JY119.</title>
        <authorList>
            <person name="Vighnesh L."/>
            <person name="Jagadeeshwari U."/>
            <person name="Venkata Ramana C."/>
            <person name="Sasikala C."/>
        </authorList>
    </citation>
    <scope>NUCLEOTIDE SEQUENCE</scope>
    <source>
        <strain evidence="1">JY119</strain>
    </source>
</reference>
<protein>
    <submittedName>
        <fullName evidence="1">Uncharacterized protein</fullName>
    </submittedName>
</protein>
<name>A0ACC3S7D7_9PEZI</name>
<dbReference type="EMBL" id="JAMKPW020000038">
    <property type="protein sequence ID" value="KAK8200706.1"/>
    <property type="molecule type" value="Genomic_DNA"/>
</dbReference>